<keyword evidence="4" id="KW-0496">Mitochondrion</keyword>
<dbReference type="PANTHER" id="PTHR28595">
    <property type="entry name" value="39S RIBOSOMAL PROTEIN L54, MITOCHONDRIAL"/>
    <property type="match status" value="1"/>
</dbReference>
<evidence type="ECO:0000256" key="6">
    <source>
        <dbReference type="ARBA" id="ARBA00033752"/>
    </source>
</evidence>
<evidence type="ECO:0000256" key="2">
    <source>
        <dbReference type="ARBA" id="ARBA00022946"/>
    </source>
</evidence>
<protein>
    <recommendedName>
        <fullName evidence="7">Large ribosomal subunit protein mL54</fullName>
    </recommendedName>
</protein>
<dbReference type="GO" id="GO:0005762">
    <property type="term" value="C:mitochondrial large ribosomal subunit"/>
    <property type="evidence" value="ECO:0007669"/>
    <property type="project" value="TreeGrafter"/>
</dbReference>
<evidence type="ECO:0000256" key="1">
    <source>
        <dbReference type="ARBA" id="ARBA00004173"/>
    </source>
</evidence>
<evidence type="ECO:0000256" key="5">
    <source>
        <dbReference type="ARBA" id="ARBA00023274"/>
    </source>
</evidence>
<dbReference type="GO" id="GO:0003735">
    <property type="term" value="F:structural constituent of ribosome"/>
    <property type="evidence" value="ECO:0007669"/>
    <property type="project" value="TreeGrafter"/>
</dbReference>
<dbReference type="InterPro" id="IPR013870">
    <property type="entry name" value="Ribosomal_mL54"/>
</dbReference>
<comment type="caution">
    <text evidence="8">The sequence shown here is derived from an EMBL/GenBank/DDBJ whole genome shotgun (WGS) entry which is preliminary data.</text>
</comment>
<comment type="subcellular location">
    <subcellularLocation>
        <location evidence="1">Mitochondrion</location>
    </subcellularLocation>
</comment>
<dbReference type="OrthoDB" id="567753at2759"/>
<evidence type="ECO:0000256" key="4">
    <source>
        <dbReference type="ARBA" id="ARBA00023128"/>
    </source>
</evidence>
<comment type="similarity">
    <text evidence="6">Belongs to the mitochondrion-specific ribosomal protein mL54 family.</text>
</comment>
<keyword evidence="9" id="KW-1185">Reference proteome</keyword>
<evidence type="ECO:0000256" key="7">
    <source>
        <dbReference type="ARBA" id="ARBA00035179"/>
    </source>
</evidence>
<dbReference type="Proteomes" id="UP000660262">
    <property type="component" value="Unassembled WGS sequence"/>
</dbReference>
<organism evidence="8 9">
    <name type="scientific">Pycnococcus provasolii</name>
    <dbReference type="NCBI Taxonomy" id="41880"/>
    <lineage>
        <taxon>Eukaryota</taxon>
        <taxon>Viridiplantae</taxon>
        <taxon>Chlorophyta</taxon>
        <taxon>Pseudoscourfieldiophyceae</taxon>
        <taxon>Pseudoscourfieldiales</taxon>
        <taxon>Pycnococcaceae</taxon>
        <taxon>Pycnococcus</taxon>
    </lineage>
</organism>
<proteinExistence type="inferred from homology"/>
<dbReference type="AlphaFoldDB" id="A0A830H802"/>
<evidence type="ECO:0000256" key="3">
    <source>
        <dbReference type="ARBA" id="ARBA00022980"/>
    </source>
</evidence>
<accession>A0A830H802</accession>
<sequence length="159" mass="16975">MASTMFMASVFRPSSSVVVVSRVSYFSTSLKSCFTGGVSSGGGLLSFAFGSNTRAYGKQAAGGGGKAAKKPQVPGKTRVDVVAGTNILKSGGEDVKIMEDEAYPEWLYKIAEPQPSLTDLRAIVGNGEGLFELDGPGRARYLRLERRDRIKSNNKRSSK</sequence>
<reference evidence="8" key="1">
    <citation type="submission" date="2020-10" db="EMBL/GenBank/DDBJ databases">
        <title>Unveiling of a novel bifunctional photoreceptor, Dualchrome1, isolated from a cosmopolitan green alga.</title>
        <authorList>
            <person name="Suzuki S."/>
            <person name="Kawachi M."/>
        </authorList>
    </citation>
    <scope>NUCLEOTIDE SEQUENCE</scope>
    <source>
        <strain evidence="8">NIES 2893</strain>
    </source>
</reference>
<keyword evidence="2" id="KW-0809">Transit peptide</keyword>
<dbReference type="Pfam" id="PF08561">
    <property type="entry name" value="Ribosomal_L37"/>
    <property type="match status" value="1"/>
</dbReference>
<keyword evidence="3" id="KW-0689">Ribosomal protein</keyword>
<dbReference type="EMBL" id="BNJQ01000002">
    <property type="protein sequence ID" value="GHP01801.1"/>
    <property type="molecule type" value="Genomic_DNA"/>
</dbReference>
<gene>
    <name evidence="8" type="ORF">PPROV_000055800</name>
</gene>
<evidence type="ECO:0000313" key="8">
    <source>
        <dbReference type="EMBL" id="GHP01801.1"/>
    </source>
</evidence>
<keyword evidence="5" id="KW-0687">Ribonucleoprotein</keyword>
<name>A0A830H802_9CHLO</name>
<evidence type="ECO:0000313" key="9">
    <source>
        <dbReference type="Proteomes" id="UP000660262"/>
    </source>
</evidence>
<dbReference type="PANTHER" id="PTHR28595:SF1">
    <property type="entry name" value="LARGE RIBOSOMAL SUBUNIT PROTEIN ML54"/>
    <property type="match status" value="1"/>
</dbReference>